<dbReference type="Pfam" id="PF21365">
    <property type="entry name" value="Glyco_hydro_31_3rd"/>
    <property type="match status" value="1"/>
</dbReference>
<accession>A0A0M3HPG6</accession>
<evidence type="ECO:0000313" key="9">
    <source>
        <dbReference type="Proteomes" id="UP000036681"/>
    </source>
</evidence>
<evidence type="ECO:0000256" key="1">
    <source>
        <dbReference type="ARBA" id="ARBA00004370"/>
    </source>
</evidence>
<feature type="region of interest" description="Disordered" evidence="7">
    <location>
        <begin position="916"/>
        <end position="944"/>
    </location>
</feature>
<feature type="compositionally biased region" description="Low complexity" evidence="7">
    <location>
        <begin position="999"/>
        <end position="1014"/>
    </location>
</feature>
<evidence type="ECO:0000259" key="8">
    <source>
        <dbReference type="PROSITE" id="PS51448"/>
    </source>
</evidence>
<dbReference type="Pfam" id="PF01055">
    <property type="entry name" value="Glyco_hydro_31_2nd"/>
    <property type="match status" value="1"/>
</dbReference>
<keyword evidence="3" id="KW-0472">Membrane</keyword>
<dbReference type="WBParaSite" id="ALUE_0000378401-mRNA-1">
    <property type="protein sequence ID" value="ALUE_0000378401-mRNA-1"/>
    <property type="gene ID" value="ALUE_0000378401"/>
</dbReference>
<dbReference type="GO" id="GO:0030246">
    <property type="term" value="F:carbohydrate binding"/>
    <property type="evidence" value="ECO:0007669"/>
    <property type="project" value="InterPro"/>
</dbReference>
<dbReference type="SUPFAM" id="SSF51445">
    <property type="entry name" value="(Trans)glycosidases"/>
    <property type="match status" value="1"/>
</dbReference>
<feature type="compositionally biased region" description="Low complexity" evidence="7">
    <location>
        <begin position="1021"/>
        <end position="1034"/>
    </location>
</feature>
<comment type="caution">
    <text evidence="6">Lacks conserved residue(s) required for the propagation of feature annotation.</text>
</comment>
<keyword evidence="4" id="KW-1015">Disulfide bond</keyword>
<dbReference type="Pfam" id="PF00088">
    <property type="entry name" value="Trefoil"/>
    <property type="match status" value="1"/>
</dbReference>
<dbReference type="InterPro" id="IPR044913">
    <property type="entry name" value="P_trefoil_dom_sf"/>
</dbReference>
<evidence type="ECO:0000256" key="7">
    <source>
        <dbReference type="SAM" id="MobiDB-lite"/>
    </source>
</evidence>
<dbReference type="Proteomes" id="UP000036681">
    <property type="component" value="Unplaced"/>
</dbReference>
<keyword evidence="5" id="KW-0325">Glycoprotein</keyword>
<dbReference type="Gene3D" id="2.60.40.1180">
    <property type="entry name" value="Golgi alpha-mannosidase II"/>
    <property type="match status" value="2"/>
</dbReference>
<proteinExistence type="inferred from homology"/>
<dbReference type="CDD" id="cd14752">
    <property type="entry name" value="GH31_N"/>
    <property type="match status" value="1"/>
</dbReference>
<dbReference type="InterPro" id="IPR048395">
    <property type="entry name" value="Glyco_hydro_31_C"/>
</dbReference>
<evidence type="ECO:0000256" key="2">
    <source>
        <dbReference type="ARBA" id="ARBA00007806"/>
    </source>
</evidence>
<comment type="subcellular location">
    <subcellularLocation>
        <location evidence="1">Membrane</location>
    </subcellularLocation>
</comment>
<dbReference type="InterPro" id="IPR013780">
    <property type="entry name" value="Glyco_hydro_b"/>
</dbReference>
<dbReference type="GO" id="GO:0004558">
    <property type="term" value="F:alpha-1,4-glucosidase activity"/>
    <property type="evidence" value="ECO:0007669"/>
    <property type="project" value="TreeGrafter"/>
</dbReference>
<dbReference type="CDD" id="cd00111">
    <property type="entry name" value="Trefoil"/>
    <property type="match status" value="1"/>
</dbReference>
<dbReference type="AlphaFoldDB" id="A0A0M3HPG6"/>
<sequence>MLNDRQCLKLQALHEIRFSAKMLRTFMLILLINTIIKSQNTPNSRIDCHPEPYPERSECENRGCIWSSQEPTIIGEPQCYFFNTTGYVMSSDGTTLIAAEHSKNPFYPNLSPINFKYEYFGKTLNVKIYSDGRYDPPIELPRMASTSEDSLNIRIGETGPQGTFGFVVARDSTGTKIWDTSIGGLLFGDQYIQIATYLPTKNIFGFGEHVHKKIKHNMDRYTTWPMYAHSILPDSYAALSTRNLYGVHPFYLGVEEGGKTHGVLILNSNIQEVTLGPGPHLIYRTLGGNLDIYYFPGPTPEEVVQQYQTLVGPPSMPAYWAFGFQLGRRGYANLDDMIDRVNSTLESGVPLETVVADIEYMEDSKVFTLNARFVEWSNRELVDDLNKLYVLTNGTLLMLSNAWPKNNVATPDFMDPSGNTENWWINEFELFHQQVAFDSVWIDMNEPTSFFVEPTEGPNSEIEWNHLKCPTNATEKNYDYPNYATWASFMYDEELFTDTNCLLGTMAAGKHTLYDTRNLYGLWMTMHTRKAHDQVLKKRGAMISRSTFPSSGRYSGHFLGQNSALWEDLQTSIVGMMEFNIFGIPFVGADICGYSANTNKELCVRWHQLGAFYPLSRNYNGPYNTDHHPSYWSEVESAAKQSLLFKYYYMPYLYTLFYLASRDGGTVVRPLFFEFPTDTATYDTSFQFMWGPGMLIAPVILKGYETVDAYLPPSATWYSLREKDYGTVMEKTSSTTQFSAGWNEVAPVFARGQHFTISVKQASDVIGGVIIPRQMPAQILKDARKHSFELLIPLEVNDELMANEANGSLYWDDGESLIDDDYFFLTFTFSIDEYFATLAITPIHTGMVNLPKLDVIEIFGYPYYPDFSTTTLNGVSIRVNETTYSPEKKMLRMQDTNMIDWSAPHTLQMVWEHSRTATPVSNPPSSTADVITSATPTTETTTSSTIEKETTVATPLTAETTFTETTWTTASTALTSHSTSGEKETTIATSLTAETTYTETTWTTASTPLTSHSTSGEKETTSTSSLTPTATNSTEHSSTEAQVASTERSTTTQSAAVTESESPATEQNSVTTVDAANTTTAAVTRQGTMSSNSTTVKSTVTVGPDMTTGTIATVVTTSTSSRSNLALALSFSVLVFHSIILSLQSG</sequence>
<dbReference type="InterPro" id="IPR017853">
    <property type="entry name" value="GH"/>
</dbReference>
<protein>
    <submittedName>
        <fullName evidence="10">P-type domain-containing protein</fullName>
    </submittedName>
</protein>
<dbReference type="PROSITE" id="PS51448">
    <property type="entry name" value="P_TREFOIL_2"/>
    <property type="match status" value="1"/>
</dbReference>
<feature type="domain" description="P-type" evidence="8">
    <location>
        <begin position="37"/>
        <end position="83"/>
    </location>
</feature>
<dbReference type="SUPFAM" id="SSF74650">
    <property type="entry name" value="Galactose mutarotase-like"/>
    <property type="match status" value="1"/>
</dbReference>
<dbReference type="GO" id="GO:0016020">
    <property type="term" value="C:membrane"/>
    <property type="evidence" value="ECO:0007669"/>
    <property type="project" value="UniProtKB-SubCell"/>
</dbReference>
<dbReference type="GO" id="GO:0005975">
    <property type="term" value="P:carbohydrate metabolic process"/>
    <property type="evidence" value="ECO:0007669"/>
    <property type="project" value="InterPro"/>
</dbReference>
<dbReference type="PANTHER" id="PTHR22762:SF133">
    <property type="entry name" value="P-TYPE DOMAIN-CONTAINING PROTEIN"/>
    <property type="match status" value="1"/>
</dbReference>
<dbReference type="SUPFAM" id="SSF51011">
    <property type="entry name" value="Glycosyl hydrolase domain"/>
    <property type="match status" value="1"/>
</dbReference>
<feature type="compositionally biased region" description="Polar residues" evidence="7">
    <location>
        <begin position="1035"/>
        <end position="1069"/>
    </location>
</feature>
<dbReference type="Gene3D" id="4.10.110.10">
    <property type="entry name" value="Spasmolytic Protein, domain 1"/>
    <property type="match status" value="1"/>
</dbReference>
<dbReference type="Gene3D" id="3.20.20.80">
    <property type="entry name" value="Glycosidases"/>
    <property type="match status" value="2"/>
</dbReference>
<evidence type="ECO:0000256" key="3">
    <source>
        <dbReference type="ARBA" id="ARBA00023136"/>
    </source>
</evidence>
<evidence type="ECO:0000256" key="5">
    <source>
        <dbReference type="ARBA" id="ARBA00023180"/>
    </source>
</evidence>
<feature type="compositionally biased region" description="Low complexity" evidence="7">
    <location>
        <begin position="932"/>
        <end position="944"/>
    </location>
</feature>
<evidence type="ECO:0000256" key="4">
    <source>
        <dbReference type="ARBA" id="ARBA00023157"/>
    </source>
</evidence>
<name>A0A0M3HPG6_ASCLU</name>
<dbReference type="InterPro" id="IPR011013">
    <property type="entry name" value="Gal_mutarotase_sf_dom"/>
</dbReference>
<evidence type="ECO:0000313" key="10">
    <source>
        <dbReference type="WBParaSite" id="ALUE_0000378401-mRNA-1"/>
    </source>
</evidence>
<reference evidence="10" key="1">
    <citation type="submission" date="2016-05" db="UniProtKB">
        <authorList>
            <consortium name="WormBaseParasite"/>
        </authorList>
    </citation>
    <scope>IDENTIFICATION</scope>
</reference>
<comment type="similarity">
    <text evidence="2">Belongs to the glycosyl hydrolase 31 family.</text>
</comment>
<dbReference type="SMART" id="SM00018">
    <property type="entry name" value="PD"/>
    <property type="match status" value="1"/>
</dbReference>
<dbReference type="PANTHER" id="PTHR22762">
    <property type="entry name" value="ALPHA-GLUCOSIDASE"/>
    <property type="match status" value="1"/>
</dbReference>
<feature type="region of interest" description="Disordered" evidence="7">
    <location>
        <begin position="1082"/>
        <end position="1101"/>
    </location>
</feature>
<evidence type="ECO:0000256" key="6">
    <source>
        <dbReference type="PROSITE-ProRule" id="PRU00779"/>
    </source>
</evidence>
<keyword evidence="9" id="KW-1185">Reference proteome</keyword>
<dbReference type="InterPro" id="IPR000322">
    <property type="entry name" value="Glyco_hydro_31_TIM"/>
</dbReference>
<feature type="region of interest" description="Disordered" evidence="7">
    <location>
        <begin position="999"/>
        <end position="1075"/>
    </location>
</feature>
<organism evidence="9 10">
    <name type="scientific">Ascaris lumbricoides</name>
    <name type="common">Giant roundworm</name>
    <dbReference type="NCBI Taxonomy" id="6252"/>
    <lineage>
        <taxon>Eukaryota</taxon>
        <taxon>Metazoa</taxon>
        <taxon>Ecdysozoa</taxon>
        <taxon>Nematoda</taxon>
        <taxon>Chromadorea</taxon>
        <taxon>Rhabditida</taxon>
        <taxon>Spirurina</taxon>
        <taxon>Ascaridomorpha</taxon>
        <taxon>Ascaridoidea</taxon>
        <taxon>Ascarididae</taxon>
        <taxon>Ascaris</taxon>
    </lineage>
</organism>
<feature type="compositionally biased region" description="Polar residues" evidence="7">
    <location>
        <begin position="916"/>
        <end position="930"/>
    </location>
</feature>
<dbReference type="Gene3D" id="2.60.40.1760">
    <property type="entry name" value="glycosyl hydrolase (family 31)"/>
    <property type="match status" value="1"/>
</dbReference>
<dbReference type="InterPro" id="IPR000519">
    <property type="entry name" value="P_trefoil_dom"/>
</dbReference>